<evidence type="ECO:0000256" key="4">
    <source>
        <dbReference type="ARBA" id="ARBA00022840"/>
    </source>
</evidence>
<keyword evidence="3 7" id="KW-0347">Helicase</keyword>
<evidence type="ECO:0000256" key="3">
    <source>
        <dbReference type="ARBA" id="ARBA00022806"/>
    </source>
</evidence>
<dbReference type="SMART" id="SM00490">
    <property type="entry name" value="HELICc"/>
    <property type="match status" value="1"/>
</dbReference>
<dbReference type="InterPro" id="IPR014001">
    <property type="entry name" value="Helicase_ATP-bd"/>
</dbReference>
<dbReference type="InterPro" id="IPR014014">
    <property type="entry name" value="RNA_helicase_DEAD_Q_motif"/>
</dbReference>
<dbReference type="Pfam" id="PF00271">
    <property type="entry name" value="Helicase_C"/>
    <property type="match status" value="1"/>
</dbReference>
<feature type="domain" description="Helicase ATP-binding" evidence="9">
    <location>
        <begin position="32"/>
        <end position="206"/>
    </location>
</feature>
<dbReference type="CDD" id="cd18787">
    <property type="entry name" value="SF2_C_DEAD"/>
    <property type="match status" value="1"/>
</dbReference>
<evidence type="ECO:0000259" key="9">
    <source>
        <dbReference type="PROSITE" id="PS51192"/>
    </source>
</evidence>
<protein>
    <submittedName>
        <fullName evidence="12">DEAD/DEAH box helicase</fullName>
    </submittedName>
</protein>
<evidence type="ECO:0000256" key="5">
    <source>
        <dbReference type="ARBA" id="ARBA00038437"/>
    </source>
</evidence>
<sequence length="515" mass="56957">MSFASLGLRDSIVSALTELGYSQPTPIQQKAIPVVLEGKNLLAAAQTGTGKTASFVLPLLQRFADCAPIRPKRVRAIILTPTRELALQVHDNIVRYAKHLKLTSMAMYGGVDEAPQKQRLIEGVDILVATPGRLLDMYTQRAIHFDETSVLVLDEADRMLDMGFIDAINKIIERLPEQRQNLLFSATLSNQVRGLAKTVVFDPVEIELTRSKANAPKIEQWLVTVDKDTKSALLSHLIDTLGWQQALIFIRTKHGAAKLVSQLEKRGIASEAFHSGRSQASREQLLEDFKAGKLRFLVATGVASRGIDIDSLSRVVNYDLPDEADDYIHRIGRTGRAGNVGEAVSLLSKDDFRNLCAIERRLNQLIERRDIEGFAPKKPVPVSVLNFVPKSKTAKQGSAPRQRDSQAGDAQRSSEGGFDSSHAKKHRSAKAKPKPNHLPRTQQELAAAKGEQRKGEQHPEPARGRIQLRRSRPEVNAPTEMNKPTEVKKTRNDDSNTTPSGEQPAFNPWLSGAKK</sequence>
<evidence type="ECO:0000313" key="13">
    <source>
        <dbReference type="Proteomes" id="UP000662770"/>
    </source>
</evidence>
<reference evidence="12 13" key="1">
    <citation type="submission" date="2021-03" db="EMBL/GenBank/DDBJ databases">
        <title>Novel species identification of genus Shewanella.</title>
        <authorList>
            <person name="Liu G."/>
            <person name="Zhang Q."/>
        </authorList>
    </citation>
    <scope>NUCLEOTIDE SEQUENCE [LARGE SCALE GENOMIC DNA]</scope>
    <source>
        <strain evidence="12 13">FJAT-51800</strain>
    </source>
</reference>
<dbReference type="InterPro" id="IPR044742">
    <property type="entry name" value="DEAD/DEAH_RhlB"/>
</dbReference>
<evidence type="ECO:0000256" key="2">
    <source>
        <dbReference type="ARBA" id="ARBA00022801"/>
    </source>
</evidence>
<feature type="region of interest" description="Disordered" evidence="8">
    <location>
        <begin position="391"/>
        <end position="515"/>
    </location>
</feature>
<dbReference type="CDD" id="cd00268">
    <property type="entry name" value="DEADc"/>
    <property type="match status" value="1"/>
</dbReference>
<dbReference type="PROSITE" id="PS00039">
    <property type="entry name" value="DEAD_ATP_HELICASE"/>
    <property type="match status" value="1"/>
</dbReference>
<keyword evidence="13" id="KW-1185">Reference proteome</keyword>
<dbReference type="SMART" id="SM00487">
    <property type="entry name" value="DEXDc"/>
    <property type="match status" value="1"/>
</dbReference>
<dbReference type="Pfam" id="PF00270">
    <property type="entry name" value="DEAD"/>
    <property type="match status" value="1"/>
</dbReference>
<dbReference type="InterPro" id="IPR050079">
    <property type="entry name" value="DEAD_box_RNA_helicase"/>
</dbReference>
<feature type="domain" description="DEAD-box RNA helicase Q" evidence="11">
    <location>
        <begin position="1"/>
        <end position="29"/>
    </location>
</feature>
<evidence type="ECO:0000313" key="12">
    <source>
        <dbReference type="EMBL" id="QSX33138.1"/>
    </source>
</evidence>
<dbReference type="Proteomes" id="UP000662770">
    <property type="component" value="Chromosome"/>
</dbReference>
<gene>
    <name evidence="12" type="ORF">JYB87_15635</name>
</gene>
<dbReference type="PROSITE" id="PS51194">
    <property type="entry name" value="HELICASE_CTER"/>
    <property type="match status" value="1"/>
</dbReference>
<dbReference type="PROSITE" id="PS51192">
    <property type="entry name" value="HELICASE_ATP_BIND_1"/>
    <property type="match status" value="1"/>
</dbReference>
<dbReference type="InterPro" id="IPR000629">
    <property type="entry name" value="RNA-helicase_DEAD-box_CS"/>
</dbReference>
<dbReference type="GO" id="GO:0004386">
    <property type="term" value="F:helicase activity"/>
    <property type="evidence" value="ECO:0007669"/>
    <property type="project" value="UniProtKB-KW"/>
</dbReference>
<organism evidence="12 13">
    <name type="scientific">Shewanella avicenniae</name>
    <dbReference type="NCBI Taxonomy" id="2814294"/>
    <lineage>
        <taxon>Bacteria</taxon>
        <taxon>Pseudomonadati</taxon>
        <taxon>Pseudomonadota</taxon>
        <taxon>Gammaproteobacteria</taxon>
        <taxon>Alteromonadales</taxon>
        <taxon>Shewanellaceae</taxon>
        <taxon>Shewanella</taxon>
    </lineage>
</organism>
<dbReference type="InterPro" id="IPR027417">
    <property type="entry name" value="P-loop_NTPase"/>
</dbReference>
<comment type="similarity">
    <text evidence="5 7">Belongs to the DEAD box helicase family.</text>
</comment>
<dbReference type="RefSeq" id="WP_207354374.1">
    <property type="nucleotide sequence ID" value="NZ_CP071503.1"/>
</dbReference>
<keyword evidence="2 7" id="KW-0378">Hydrolase</keyword>
<accession>A0ABX7QNV8</accession>
<feature type="domain" description="Helicase C-terminal" evidence="10">
    <location>
        <begin position="217"/>
        <end position="377"/>
    </location>
</feature>
<feature type="short sequence motif" description="Q motif" evidence="6">
    <location>
        <begin position="1"/>
        <end position="29"/>
    </location>
</feature>
<evidence type="ECO:0000256" key="8">
    <source>
        <dbReference type="SAM" id="MobiDB-lite"/>
    </source>
</evidence>
<dbReference type="SUPFAM" id="SSF52540">
    <property type="entry name" value="P-loop containing nucleoside triphosphate hydrolases"/>
    <property type="match status" value="1"/>
</dbReference>
<evidence type="ECO:0000259" key="11">
    <source>
        <dbReference type="PROSITE" id="PS51195"/>
    </source>
</evidence>
<name>A0ABX7QNV8_9GAMM</name>
<dbReference type="InterPro" id="IPR011545">
    <property type="entry name" value="DEAD/DEAH_box_helicase_dom"/>
</dbReference>
<dbReference type="PANTHER" id="PTHR47959">
    <property type="entry name" value="ATP-DEPENDENT RNA HELICASE RHLE-RELATED"/>
    <property type="match status" value="1"/>
</dbReference>
<keyword evidence="4 7" id="KW-0067">ATP-binding</keyword>
<dbReference type="EMBL" id="CP071503">
    <property type="protein sequence ID" value="QSX33138.1"/>
    <property type="molecule type" value="Genomic_DNA"/>
</dbReference>
<evidence type="ECO:0000256" key="1">
    <source>
        <dbReference type="ARBA" id="ARBA00022741"/>
    </source>
</evidence>
<evidence type="ECO:0000259" key="10">
    <source>
        <dbReference type="PROSITE" id="PS51194"/>
    </source>
</evidence>
<evidence type="ECO:0000256" key="6">
    <source>
        <dbReference type="PROSITE-ProRule" id="PRU00552"/>
    </source>
</evidence>
<proteinExistence type="inferred from homology"/>
<keyword evidence="1 7" id="KW-0547">Nucleotide-binding</keyword>
<feature type="compositionally biased region" description="Basic and acidic residues" evidence="8">
    <location>
        <begin position="450"/>
        <end position="463"/>
    </location>
</feature>
<evidence type="ECO:0000256" key="7">
    <source>
        <dbReference type="RuleBase" id="RU000492"/>
    </source>
</evidence>
<feature type="compositionally biased region" description="Basic residues" evidence="8">
    <location>
        <begin position="423"/>
        <end position="437"/>
    </location>
</feature>
<dbReference type="PROSITE" id="PS51195">
    <property type="entry name" value="Q_MOTIF"/>
    <property type="match status" value="1"/>
</dbReference>
<dbReference type="PANTHER" id="PTHR47959:SF11">
    <property type="entry name" value="ATP-DEPENDENT RNA HELICASE DEAD BOX FAMILY"/>
    <property type="match status" value="1"/>
</dbReference>
<dbReference type="InterPro" id="IPR001650">
    <property type="entry name" value="Helicase_C-like"/>
</dbReference>
<feature type="compositionally biased region" description="Basic and acidic residues" evidence="8">
    <location>
        <begin position="483"/>
        <end position="494"/>
    </location>
</feature>
<dbReference type="Gene3D" id="3.40.50.300">
    <property type="entry name" value="P-loop containing nucleotide triphosphate hydrolases"/>
    <property type="match status" value="2"/>
</dbReference>